<accession>A0ABD5Z631</accession>
<keyword evidence="3" id="KW-1185">Reference proteome</keyword>
<feature type="compositionally biased region" description="Low complexity" evidence="1">
    <location>
        <begin position="21"/>
        <end position="44"/>
    </location>
</feature>
<dbReference type="Proteomes" id="UP001596447">
    <property type="component" value="Unassembled WGS sequence"/>
</dbReference>
<name>A0ABD5Z631_9EURY</name>
<dbReference type="EMBL" id="JBHTAR010000011">
    <property type="protein sequence ID" value="MFC7200579.1"/>
    <property type="molecule type" value="Genomic_DNA"/>
</dbReference>
<proteinExistence type="predicted"/>
<protein>
    <submittedName>
        <fullName evidence="2">Uncharacterized protein</fullName>
    </submittedName>
</protein>
<feature type="region of interest" description="Disordered" evidence="1">
    <location>
        <begin position="1"/>
        <end position="53"/>
    </location>
</feature>
<evidence type="ECO:0000256" key="1">
    <source>
        <dbReference type="SAM" id="MobiDB-lite"/>
    </source>
</evidence>
<dbReference type="AlphaFoldDB" id="A0ABD5Z631"/>
<comment type="caution">
    <text evidence="2">The sequence shown here is derived from an EMBL/GenBank/DDBJ whole genome shotgun (WGS) entry which is preliminary data.</text>
</comment>
<gene>
    <name evidence="2" type="ORF">ACFQJ9_14335</name>
</gene>
<evidence type="ECO:0000313" key="3">
    <source>
        <dbReference type="Proteomes" id="UP001596447"/>
    </source>
</evidence>
<sequence length="53" mass="5787">MHPDVLSDGRIGTEYRRRPATVTRTPSGRSTPTCTRTRTRTPTVDGSGGESRV</sequence>
<feature type="compositionally biased region" description="Basic and acidic residues" evidence="1">
    <location>
        <begin position="1"/>
        <end position="17"/>
    </location>
</feature>
<dbReference type="RefSeq" id="WP_279527356.1">
    <property type="nucleotide sequence ID" value="NZ_CP122312.1"/>
</dbReference>
<organism evidence="2 3">
    <name type="scientific">Halospeciosus flavus</name>
    <dbReference type="NCBI Taxonomy" id="3032283"/>
    <lineage>
        <taxon>Archaea</taxon>
        <taxon>Methanobacteriati</taxon>
        <taxon>Methanobacteriota</taxon>
        <taxon>Stenosarchaea group</taxon>
        <taxon>Halobacteria</taxon>
        <taxon>Halobacteriales</taxon>
        <taxon>Halobacteriaceae</taxon>
        <taxon>Halospeciosus</taxon>
    </lineage>
</organism>
<reference evidence="2 3" key="1">
    <citation type="journal article" date="2019" name="Int. J. Syst. Evol. Microbiol.">
        <title>The Global Catalogue of Microorganisms (GCM) 10K type strain sequencing project: providing services to taxonomists for standard genome sequencing and annotation.</title>
        <authorList>
            <consortium name="The Broad Institute Genomics Platform"/>
            <consortium name="The Broad Institute Genome Sequencing Center for Infectious Disease"/>
            <person name="Wu L."/>
            <person name="Ma J."/>
        </authorList>
    </citation>
    <scope>NUCLEOTIDE SEQUENCE [LARGE SCALE GENOMIC DNA]</scope>
    <source>
        <strain evidence="2 3">XZGYJ-43</strain>
    </source>
</reference>
<evidence type="ECO:0000313" key="2">
    <source>
        <dbReference type="EMBL" id="MFC7200579.1"/>
    </source>
</evidence>